<protein>
    <submittedName>
        <fullName evidence="1">Uncharacterized protein</fullName>
    </submittedName>
</protein>
<evidence type="ECO:0000313" key="1">
    <source>
        <dbReference type="EMBL" id="CAD9404771.1"/>
    </source>
</evidence>
<proteinExistence type="predicted"/>
<dbReference type="EMBL" id="HBGS01018183">
    <property type="protein sequence ID" value="CAD9404771.1"/>
    <property type="molecule type" value="Transcribed_RNA"/>
</dbReference>
<name>A0A7S2FNJ5_9STRA</name>
<sequence length="112" mass="12753">MSVESDGASYKTRVTCFFYVSKAPINVLKTQAVATILLKASGGVLGYEVFEGYANDAGELDYDIKTRREPIWLEAVGTVILGHPVDWHRYVKKNESDLEFEVYILSLYYMRM</sequence>
<dbReference type="AlphaFoldDB" id="A0A7S2FNJ5"/>
<organism evidence="1">
    <name type="scientific">Octactis speculum</name>
    <dbReference type="NCBI Taxonomy" id="3111310"/>
    <lineage>
        <taxon>Eukaryota</taxon>
        <taxon>Sar</taxon>
        <taxon>Stramenopiles</taxon>
        <taxon>Ochrophyta</taxon>
        <taxon>Dictyochophyceae</taxon>
        <taxon>Dictyochales</taxon>
        <taxon>Dictyochaceae</taxon>
        <taxon>Octactis</taxon>
    </lineage>
</organism>
<accession>A0A7S2FNJ5</accession>
<gene>
    <name evidence="1" type="ORF">DSPE1174_LOCUS9549</name>
</gene>
<reference evidence="1" key="1">
    <citation type="submission" date="2021-01" db="EMBL/GenBank/DDBJ databases">
        <authorList>
            <person name="Corre E."/>
            <person name="Pelletier E."/>
            <person name="Niang G."/>
            <person name="Scheremetjew M."/>
            <person name="Finn R."/>
            <person name="Kale V."/>
            <person name="Holt S."/>
            <person name="Cochrane G."/>
            <person name="Meng A."/>
            <person name="Brown T."/>
            <person name="Cohen L."/>
        </authorList>
    </citation>
    <scope>NUCLEOTIDE SEQUENCE</scope>
    <source>
        <strain evidence="1">CCMP1381</strain>
    </source>
</reference>